<dbReference type="InterPro" id="IPR038389">
    <property type="entry name" value="PSMG2_sf"/>
</dbReference>
<dbReference type="Pfam" id="PF09754">
    <property type="entry name" value="PAC2"/>
    <property type="match status" value="1"/>
</dbReference>
<evidence type="ECO:0000313" key="3">
    <source>
        <dbReference type="Proteomes" id="UP001142291"/>
    </source>
</evidence>
<keyword evidence="3" id="KW-1185">Reference proteome</keyword>
<evidence type="ECO:0000313" key="2">
    <source>
        <dbReference type="EMBL" id="GLJ95789.1"/>
    </source>
</evidence>
<gene>
    <name evidence="2" type="ORF">GCM10017591_18520</name>
</gene>
<dbReference type="Gene3D" id="3.40.50.10900">
    <property type="entry name" value="PAC-like subunit"/>
    <property type="match status" value="1"/>
</dbReference>
<evidence type="ECO:0000256" key="1">
    <source>
        <dbReference type="SAM" id="MobiDB-lite"/>
    </source>
</evidence>
<evidence type="ECO:0008006" key="4">
    <source>
        <dbReference type="Google" id="ProtNLM"/>
    </source>
</evidence>
<feature type="compositionally biased region" description="Gly residues" evidence="1">
    <location>
        <begin position="286"/>
        <end position="298"/>
    </location>
</feature>
<feature type="region of interest" description="Disordered" evidence="1">
    <location>
        <begin position="279"/>
        <end position="304"/>
    </location>
</feature>
<protein>
    <recommendedName>
        <fullName evidence="4">PAC2 family protein</fullName>
    </recommendedName>
</protein>
<dbReference type="SUPFAM" id="SSF159659">
    <property type="entry name" value="Cgl1923-like"/>
    <property type="match status" value="1"/>
</dbReference>
<organism evidence="2 3">
    <name type="scientific">Microbacterium dextranolyticum</name>
    <dbReference type="NCBI Taxonomy" id="36806"/>
    <lineage>
        <taxon>Bacteria</taxon>
        <taxon>Bacillati</taxon>
        <taxon>Actinomycetota</taxon>
        <taxon>Actinomycetes</taxon>
        <taxon>Micrococcales</taxon>
        <taxon>Microbacteriaceae</taxon>
        <taxon>Microbacterium</taxon>
    </lineage>
</organism>
<dbReference type="InterPro" id="IPR019151">
    <property type="entry name" value="Proteasome_assmbl_chaperone_2"/>
</dbReference>
<accession>A0A9W6M5U5</accession>
<reference evidence="2" key="1">
    <citation type="journal article" date="2014" name="Int. J. Syst. Evol. Microbiol.">
        <title>Complete genome sequence of Corynebacterium casei LMG S-19264T (=DSM 44701T), isolated from a smear-ripened cheese.</title>
        <authorList>
            <consortium name="US DOE Joint Genome Institute (JGI-PGF)"/>
            <person name="Walter F."/>
            <person name="Albersmeier A."/>
            <person name="Kalinowski J."/>
            <person name="Ruckert C."/>
        </authorList>
    </citation>
    <scope>NUCLEOTIDE SEQUENCE</scope>
    <source>
        <strain evidence="2">VKM Ac-1940</strain>
    </source>
</reference>
<comment type="caution">
    <text evidence="2">The sequence shown here is derived from an EMBL/GenBank/DDBJ whole genome shotgun (WGS) entry which is preliminary data.</text>
</comment>
<name>A0A9W6M5U5_9MICO</name>
<dbReference type="AlphaFoldDB" id="A0A9W6M5U5"/>
<dbReference type="Proteomes" id="UP001142291">
    <property type="component" value="Unassembled WGS sequence"/>
</dbReference>
<dbReference type="RefSeq" id="WP_204963748.1">
    <property type="nucleotide sequence ID" value="NZ_BAAAUR010000001.1"/>
</dbReference>
<dbReference type="PIRSF" id="PIRSF028754">
    <property type="entry name" value="UCP028754"/>
    <property type="match status" value="1"/>
</dbReference>
<dbReference type="InterPro" id="IPR008492">
    <property type="entry name" value="Rv2714-like"/>
</dbReference>
<dbReference type="EMBL" id="BSER01000009">
    <property type="protein sequence ID" value="GLJ95789.1"/>
    <property type="molecule type" value="Genomic_DNA"/>
</dbReference>
<sequence length="304" mass="32659">MDELGRRVLVVAFDGWNDAGEAASAAVSHIRESGAYREAFGVDPELYFDYQYTRPQVRLEADGSRRLVWPDATLWRPLHPAPAVGVGDDTTEGTRLWLLSGFEPARAWQAFVAELIDAALREDITGIVALGSMMSDVPHTRPISVFAGSENDALRAALDLEKPTYEGPAGILTVLATAAEAAGIPCAALWASVPHYVAGHTPSPKATLALLDRLTELTGAVVPRGELPAESLAWEASIDAAASDDEEMTDYIHQLEQTRDTWDSPEASGDAIAQEFERYLRRGGDGPRGFGHGPGPGSEGPRRS</sequence>
<reference evidence="2" key="2">
    <citation type="submission" date="2023-01" db="EMBL/GenBank/DDBJ databases">
        <authorList>
            <person name="Sun Q."/>
            <person name="Evtushenko L."/>
        </authorList>
    </citation>
    <scope>NUCLEOTIDE SEQUENCE</scope>
    <source>
        <strain evidence="2">VKM Ac-1940</strain>
    </source>
</reference>
<proteinExistence type="predicted"/>